<keyword evidence="5" id="KW-1185">Reference proteome</keyword>
<dbReference type="AlphaFoldDB" id="A0A839F503"/>
<protein>
    <recommendedName>
        <fullName evidence="6">F5/8 type C domain-containing protein</fullName>
    </recommendedName>
</protein>
<dbReference type="InterPro" id="IPR025060">
    <property type="entry name" value="DUF3999"/>
</dbReference>
<dbReference type="RefSeq" id="WP_182532674.1">
    <property type="nucleotide sequence ID" value="NZ_JACGXL010000007.1"/>
</dbReference>
<evidence type="ECO:0000256" key="1">
    <source>
        <dbReference type="SAM" id="MobiDB-lite"/>
    </source>
</evidence>
<keyword evidence="2" id="KW-0812">Transmembrane</keyword>
<feature type="region of interest" description="Disordered" evidence="1">
    <location>
        <begin position="390"/>
        <end position="419"/>
    </location>
</feature>
<dbReference type="Pfam" id="PF13163">
    <property type="entry name" value="DUF3999"/>
    <property type="match status" value="1"/>
</dbReference>
<keyword evidence="2" id="KW-0472">Membrane</keyword>
<reference evidence="4 5" key="1">
    <citation type="submission" date="2020-07" db="EMBL/GenBank/DDBJ databases">
        <title>Genomic Encyclopedia of Type Strains, Phase IV (KMG-V): Genome sequencing to study the core and pangenomes of soil and plant-associated prokaryotes.</title>
        <authorList>
            <person name="Whitman W."/>
        </authorList>
    </citation>
    <scope>NUCLEOTIDE SEQUENCE [LARGE SCALE GENOMIC DNA]</scope>
    <source>
        <strain evidence="4 5">RH2WT43</strain>
    </source>
</reference>
<keyword evidence="2" id="KW-1133">Transmembrane helix</keyword>
<accession>A0A839F503</accession>
<sequence length="453" mass="48399">MIRALATLAALASASAPAADLHDYAYAFTIETPAGVESSAWRVDLEPAVYAWLHDPALRDIAVFNAEGEPVPCARVAAETTAQARERTETLPLLALPTDGASSGGGDLRLLIERDAQGRLRRLDAGDDAATKAGERAWLVDASGLDGAIERIILAWESPASGVVARFEISASDDLEHWQRVGEGSVLSLREGDARLDRNDIALPDVRAKYLRLRRVDDGTALAGLSASVRVVERAAATPLRRWIDARAIELPADERGTTARYAYALPAALPVEQARVELASDNALAALTLSARDGAAWSELAHFTAFRVRSGEQTLRNGDVDLVAGRRLDSFRLDARTPLATAPRLAFAFRPDRFVFLAEGAAPYRLAVGSATARRPDYPLDAALASLRASRGKDWQPPPAAIGAGRASGGEAALQPPPAPTPWRQWLLWGVLALGAALVGAFALSLLRERKP</sequence>
<feature type="chain" id="PRO_5032465189" description="F5/8 type C domain-containing protein" evidence="3">
    <location>
        <begin position="19"/>
        <end position="453"/>
    </location>
</feature>
<gene>
    <name evidence="4" type="ORF">FHW12_003882</name>
</gene>
<keyword evidence="3" id="KW-0732">Signal</keyword>
<proteinExistence type="predicted"/>
<feature type="signal peptide" evidence="3">
    <location>
        <begin position="1"/>
        <end position="18"/>
    </location>
</feature>
<feature type="transmembrane region" description="Helical" evidence="2">
    <location>
        <begin position="427"/>
        <end position="448"/>
    </location>
</feature>
<organism evidence="4 5">
    <name type="scientific">Dokdonella fugitiva</name>
    <dbReference type="NCBI Taxonomy" id="328517"/>
    <lineage>
        <taxon>Bacteria</taxon>
        <taxon>Pseudomonadati</taxon>
        <taxon>Pseudomonadota</taxon>
        <taxon>Gammaproteobacteria</taxon>
        <taxon>Lysobacterales</taxon>
        <taxon>Rhodanobacteraceae</taxon>
        <taxon>Dokdonella</taxon>
    </lineage>
</organism>
<dbReference type="EMBL" id="JACGXL010000007">
    <property type="protein sequence ID" value="MBA8889636.1"/>
    <property type="molecule type" value="Genomic_DNA"/>
</dbReference>
<comment type="caution">
    <text evidence="4">The sequence shown here is derived from an EMBL/GenBank/DDBJ whole genome shotgun (WGS) entry which is preliminary data.</text>
</comment>
<evidence type="ECO:0008006" key="6">
    <source>
        <dbReference type="Google" id="ProtNLM"/>
    </source>
</evidence>
<evidence type="ECO:0000256" key="3">
    <source>
        <dbReference type="SAM" id="SignalP"/>
    </source>
</evidence>
<evidence type="ECO:0000313" key="4">
    <source>
        <dbReference type="EMBL" id="MBA8889636.1"/>
    </source>
</evidence>
<name>A0A839F503_9GAMM</name>
<evidence type="ECO:0000313" key="5">
    <source>
        <dbReference type="Proteomes" id="UP000550401"/>
    </source>
</evidence>
<dbReference type="Proteomes" id="UP000550401">
    <property type="component" value="Unassembled WGS sequence"/>
</dbReference>
<evidence type="ECO:0000256" key="2">
    <source>
        <dbReference type="SAM" id="Phobius"/>
    </source>
</evidence>